<dbReference type="WBParaSite" id="TTAC_0000981001-mRNA-1">
    <property type="protein sequence ID" value="TTAC_0000981001-mRNA-1"/>
    <property type="gene ID" value="TTAC_0000981001"/>
</dbReference>
<dbReference type="EMBL" id="UYWX01021055">
    <property type="protein sequence ID" value="VDM34721.1"/>
    <property type="molecule type" value="Genomic_DNA"/>
</dbReference>
<dbReference type="Proteomes" id="UP000274429">
    <property type="component" value="Unassembled WGS sequence"/>
</dbReference>
<sequence length="140" mass="15849">MEHLFDLSVTDKEAEIEAANREWMKRMREVAICGEREAINDGFNSRSSSIFDRGLDVGFEAVRDLAVLKGRLLFYKSMRNADGSLVDQLLSDLDLLMRQVTRAFAASRDHSPAFEAVFSKDLSEKIASTKEAVDKFLTMH</sequence>
<reference evidence="1 2" key="2">
    <citation type="submission" date="2018-11" db="EMBL/GenBank/DDBJ databases">
        <authorList>
            <consortium name="Pathogen Informatics"/>
        </authorList>
    </citation>
    <scope>NUCLEOTIDE SEQUENCE [LARGE SCALE GENOMIC DNA]</scope>
</reference>
<proteinExistence type="predicted"/>
<organism evidence="3">
    <name type="scientific">Hydatigena taeniaeformis</name>
    <name type="common">Feline tapeworm</name>
    <name type="synonym">Taenia taeniaeformis</name>
    <dbReference type="NCBI Taxonomy" id="6205"/>
    <lineage>
        <taxon>Eukaryota</taxon>
        <taxon>Metazoa</taxon>
        <taxon>Spiralia</taxon>
        <taxon>Lophotrochozoa</taxon>
        <taxon>Platyhelminthes</taxon>
        <taxon>Cestoda</taxon>
        <taxon>Eucestoda</taxon>
        <taxon>Cyclophyllidea</taxon>
        <taxon>Taeniidae</taxon>
        <taxon>Hydatigera</taxon>
    </lineage>
</organism>
<evidence type="ECO:0000313" key="3">
    <source>
        <dbReference type="WBParaSite" id="TTAC_0000981001-mRNA-1"/>
    </source>
</evidence>
<accession>A0A0R3X8D5</accession>
<protein>
    <submittedName>
        <fullName evidence="3">Four helix bundle protein</fullName>
    </submittedName>
</protein>
<dbReference type="OrthoDB" id="6256937at2759"/>
<evidence type="ECO:0000313" key="1">
    <source>
        <dbReference type="EMBL" id="VDM34721.1"/>
    </source>
</evidence>
<dbReference type="AlphaFoldDB" id="A0A0R3X8D5"/>
<keyword evidence="2" id="KW-1185">Reference proteome</keyword>
<name>A0A0R3X8D5_HYDTA</name>
<gene>
    <name evidence="1" type="ORF">TTAC_LOCUS9795</name>
</gene>
<evidence type="ECO:0000313" key="2">
    <source>
        <dbReference type="Proteomes" id="UP000274429"/>
    </source>
</evidence>
<reference evidence="3" key="1">
    <citation type="submission" date="2017-02" db="UniProtKB">
        <authorList>
            <consortium name="WormBaseParasite"/>
        </authorList>
    </citation>
    <scope>IDENTIFICATION</scope>
</reference>